<gene>
    <name evidence="2" type="ORF">F2Q69_00032322</name>
</gene>
<dbReference type="Proteomes" id="UP000712600">
    <property type="component" value="Unassembled WGS sequence"/>
</dbReference>
<protein>
    <submittedName>
        <fullName evidence="2">Uncharacterized protein</fullName>
    </submittedName>
</protein>
<accession>A0A8S9S9P8</accession>
<name>A0A8S9S9P8_BRACR</name>
<feature type="region of interest" description="Disordered" evidence="1">
    <location>
        <begin position="83"/>
        <end position="115"/>
    </location>
</feature>
<sequence length="115" mass="13074">MVIRQSAPGVPLATRQGMNDPWLRILDKFNVADKKRRKSSKSLSTCPELSPEQREANRLTRLEIKEKEERAAREVFSAPIRGLDSQGRLDTISRNSGSYMRRGADSDSDRKTLDQ</sequence>
<evidence type="ECO:0000313" key="3">
    <source>
        <dbReference type="Proteomes" id="UP000712600"/>
    </source>
</evidence>
<proteinExistence type="predicted"/>
<evidence type="ECO:0000256" key="1">
    <source>
        <dbReference type="SAM" id="MobiDB-lite"/>
    </source>
</evidence>
<reference evidence="2" key="1">
    <citation type="submission" date="2019-12" db="EMBL/GenBank/DDBJ databases">
        <title>Genome sequencing and annotation of Brassica cretica.</title>
        <authorList>
            <person name="Studholme D.J."/>
            <person name="Sarris P."/>
        </authorList>
    </citation>
    <scope>NUCLEOTIDE SEQUENCE</scope>
    <source>
        <strain evidence="2">PFS-109/04</strain>
        <tissue evidence="2">Leaf</tissue>
    </source>
</reference>
<dbReference type="EMBL" id="QGKX02000088">
    <property type="protein sequence ID" value="KAF3588912.1"/>
    <property type="molecule type" value="Genomic_DNA"/>
</dbReference>
<dbReference type="AlphaFoldDB" id="A0A8S9S9P8"/>
<organism evidence="2 3">
    <name type="scientific">Brassica cretica</name>
    <name type="common">Mustard</name>
    <dbReference type="NCBI Taxonomy" id="69181"/>
    <lineage>
        <taxon>Eukaryota</taxon>
        <taxon>Viridiplantae</taxon>
        <taxon>Streptophyta</taxon>
        <taxon>Embryophyta</taxon>
        <taxon>Tracheophyta</taxon>
        <taxon>Spermatophyta</taxon>
        <taxon>Magnoliopsida</taxon>
        <taxon>eudicotyledons</taxon>
        <taxon>Gunneridae</taxon>
        <taxon>Pentapetalae</taxon>
        <taxon>rosids</taxon>
        <taxon>malvids</taxon>
        <taxon>Brassicales</taxon>
        <taxon>Brassicaceae</taxon>
        <taxon>Brassiceae</taxon>
        <taxon>Brassica</taxon>
    </lineage>
</organism>
<feature type="compositionally biased region" description="Basic and acidic residues" evidence="1">
    <location>
        <begin position="102"/>
        <end position="115"/>
    </location>
</feature>
<evidence type="ECO:0000313" key="2">
    <source>
        <dbReference type="EMBL" id="KAF3588912.1"/>
    </source>
</evidence>
<feature type="region of interest" description="Disordered" evidence="1">
    <location>
        <begin position="34"/>
        <end position="59"/>
    </location>
</feature>
<comment type="caution">
    <text evidence="2">The sequence shown here is derived from an EMBL/GenBank/DDBJ whole genome shotgun (WGS) entry which is preliminary data.</text>
</comment>